<evidence type="ECO:0000313" key="3">
    <source>
        <dbReference type="Proteomes" id="UP000509782"/>
    </source>
</evidence>
<protein>
    <recommendedName>
        <fullName evidence="1">RadC-like JAB domain-containing protein</fullName>
    </recommendedName>
</protein>
<organism evidence="2 3">
    <name type="scientific">Achromobacter denitrificans</name>
    <name type="common">Alcaligenes denitrificans</name>
    <dbReference type="NCBI Taxonomy" id="32002"/>
    <lineage>
        <taxon>Bacteria</taxon>
        <taxon>Pseudomonadati</taxon>
        <taxon>Pseudomonadota</taxon>
        <taxon>Betaproteobacteria</taxon>
        <taxon>Burkholderiales</taxon>
        <taxon>Alcaligenaceae</taxon>
        <taxon>Achromobacter</taxon>
    </lineage>
</organism>
<sequence length="45" mass="4895">MKSSRADIEVTRRLKEAMAPVNVSLIDHVIRAAGSGHSMVKMGLM</sequence>
<evidence type="ECO:0000313" key="2">
    <source>
        <dbReference type="EMBL" id="QKQ45969.1"/>
    </source>
</evidence>
<gene>
    <name evidence="2" type="ORF">FOC81_04365</name>
</gene>
<accession>A0A6N0JFW7</accession>
<dbReference type="AlphaFoldDB" id="A0A6N0JFW7"/>
<feature type="domain" description="RadC-like JAB" evidence="1">
    <location>
        <begin position="2"/>
        <end position="43"/>
    </location>
</feature>
<name>A0A6N0JFW7_ACHDE</name>
<reference evidence="2 3" key="1">
    <citation type="submission" date="2020-05" db="EMBL/GenBank/DDBJ databases">
        <title>FDA dAtabase for Regulatory Grade micrObial Sequences (FDA-ARGOS): Supporting development and validation of Infectious Disease Dx tests.</title>
        <authorList>
            <person name="Sproer C."/>
            <person name="Gronow S."/>
            <person name="Severitt S."/>
            <person name="Schroder I."/>
            <person name="Tallon L."/>
            <person name="Sadzewicz L."/>
            <person name="Zhao X."/>
            <person name="Vavikolanu K."/>
            <person name="Mehta A."/>
            <person name="Aluvathingal J."/>
            <person name="Nadendla S."/>
            <person name="Myers T."/>
            <person name="Yan Y."/>
            <person name="Sichtig H."/>
        </authorList>
    </citation>
    <scope>NUCLEOTIDE SEQUENCE [LARGE SCALE GENOMIC DNA]</scope>
    <source>
        <strain evidence="2 3">FDAARGOS_787</strain>
    </source>
</reference>
<proteinExistence type="predicted"/>
<evidence type="ECO:0000259" key="1">
    <source>
        <dbReference type="Pfam" id="PF04002"/>
    </source>
</evidence>
<dbReference type="EMBL" id="CP054569">
    <property type="protein sequence ID" value="QKQ45969.1"/>
    <property type="molecule type" value="Genomic_DNA"/>
</dbReference>
<dbReference type="Proteomes" id="UP000509782">
    <property type="component" value="Chromosome"/>
</dbReference>
<dbReference type="InterPro" id="IPR025657">
    <property type="entry name" value="RadC_JAB"/>
</dbReference>
<dbReference type="Gene3D" id="3.40.140.10">
    <property type="entry name" value="Cytidine Deaminase, domain 2"/>
    <property type="match status" value="1"/>
</dbReference>
<dbReference type="Pfam" id="PF04002">
    <property type="entry name" value="RadC"/>
    <property type="match status" value="1"/>
</dbReference>